<feature type="domain" description="HTH lacI-type" evidence="4">
    <location>
        <begin position="2"/>
        <end position="56"/>
    </location>
</feature>
<keyword evidence="3" id="KW-0804">Transcription</keyword>
<dbReference type="SMART" id="SM00354">
    <property type="entry name" value="HTH_LACI"/>
    <property type="match status" value="1"/>
</dbReference>
<dbReference type="InterPro" id="IPR046335">
    <property type="entry name" value="LacI/GalR-like_sensor"/>
</dbReference>
<dbReference type="InterPro" id="IPR028082">
    <property type="entry name" value="Peripla_BP_I"/>
</dbReference>
<evidence type="ECO:0000259" key="4">
    <source>
        <dbReference type="PROSITE" id="PS50932"/>
    </source>
</evidence>
<dbReference type="Pfam" id="PF13377">
    <property type="entry name" value="Peripla_BP_3"/>
    <property type="match status" value="1"/>
</dbReference>
<evidence type="ECO:0000256" key="3">
    <source>
        <dbReference type="ARBA" id="ARBA00023163"/>
    </source>
</evidence>
<dbReference type="PATRIC" id="fig|1435051.3.peg.543"/>
<dbReference type="RefSeq" id="WP_034874652.1">
    <property type="nucleotide sequence ID" value="NZ_AZMV01000002.1"/>
</dbReference>
<dbReference type="Gene3D" id="1.10.260.40">
    <property type="entry name" value="lambda repressor-like DNA-binding domains"/>
    <property type="match status" value="1"/>
</dbReference>
<dbReference type="GeneID" id="97502913"/>
<dbReference type="CDD" id="cd06267">
    <property type="entry name" value="PBP1_LacI_sugar_binding-like"/>
    <property type="match status" value="1"/>
</dbReference>
<dbReference type="InterPro" id="IPR010982">
    <property type="entry name" value="Lambda_DNA-bd_dom_sf"/>
</dbReference>
<sequence length="353" mass="38373">MVTLKEVAQKAGVSPSTASAAIRGMDIVRPDTAKRVLDTAAKLNYQINMSARALRSGRTNIYTMLIPDLENQFYAKLANALSNELAAHGKRLIVQTNNFKKDKELEQLAQISASMCDGVFIASTHNTGREIHEALKTFPALLFDDMSPDEDAYYDSIETPSQAGMHALIRHLVSLGRKRIGIVGTFADNVKPVGKGSPTEIAFAIRQNRYDFAAQAMQAYGLPVDDAFIVSDWSVNAGIETAHQLVKQGLRFDALCCANDDLALGIIRGLLECGVRVPEDVAVTGFDGIAPGSFTTPTLTTISSDYQGMAQTAIDMMESQVEQPDEHTMPRRIIVGFQLLQRESTLGFGAGKD</sequence>
<evidence type="ECO:0000256" key="1">
    <source>
        <dbReference type="ARBA" id="ARBA00023015"/>
    </source>
</evidence>
<dbReference type="Gene3D" id="3.40.50.2300">
    <property type="match status" value="2"/>
</dbReference>
<evidence type="ECO:0000313" key="5">
    <source>
        <dbReference type="EMBL" id="ETY71813.1"/>
    </source>
</evidence>
<keyword evidence="2" id="KW-0238">DNA-binding</keyword>
<dbReference type="EMBL" id="AZMV01000002">
    <property type="protein sequence ID" value="ETY71813.1"/>
    <property type="molecule type" value="Genomic_DNA"/>
</dbReference>
<accession>W4N9M7</accession>
<protein>
    <submittedName>
        <fullName evidence="5">LacI family transcriptional regulator</fullName>
    </submittedName>
</protein>
<dbReference type="GO" id="GO:0000976">
    <property type="term" value="F:transcription cis-regulatory region binding"/>
    <property type="evidence" value="ECO:0007669"/>
    <property type="project" value="TreeGrafter"/>
</dbReference>
<organism evidence="5 6">
    <name type="scientific">Bifidobacterium moukalabense DSM 27321</name>
    <dbReference type="NCBI Taxonomy" id="1435051"/>
    <lineage>
        <taxon>Bacteria</taxon>
        <taxon>Bacillati</taxon>
        <taxon>Actinomycetota</taxon>
        <taxon>Actinomycetes</taxon>
        <taxon>Bifidobacteriales</taxon>
        <taxon>Bifidobacteriaceae</taxon>
        <taxon>Bifidobacterium</taxon>
    </lineage>
</organism>
<name>W4N9M7_9BIFI</name>
<gene>
    <name evidence="5" type="ORF">BMOU_0551</name>
</gene>
<reference evidence="5 6" key="1">
    <citation type="journal article" date="2014" name="Genome Announc.">
        <title>The Genome Sequence of Bifidobacterium moukalabense DSM 27321 Highlights the Close Phylogenetic Relatedness with the Bifidobacterium dentium Taxon.</title>
        <authorList>
            <person name="Lugli G.A."/>
            <person name="Duranti S."/>
            <person name="Milani C."/>
            <person name="Turroni F."/>
            <person name="Viappiani A."/>
            <person name="Mangifesta M."/>
            <person name="van Sinderen D."/>
            <person name="Ventura M."/>
        </authorList>
    </citation>
    <scope>NUCLEOTIDE SEQUENCE [LARGE SCALE GENOMIC DNA]</scope>
    <source>
        <strain evidence="5 6">DSM 27321</strain>
    </source>
</reference>
<dbReference type="SUPFAM" id="SSF53822">
    <property type="entry name" value="Periplasmic binding protein-like I"/>
    <property type="match status" value="1"/>
</dbReference>
<dbReference type="CDD" id="cd01392">
    <property type="entry name" value="HTH_LacI"/>
    <property type="match status" value="1"/>
</dbReference>
<keyword evidence="6" id="KW-1185">Reference proteome</keyword>
<dbReference type="PANTHER" id="PTHR30146">
    <property type="entry name" value="LACI-RELATED TRANSCRIPTIONAL REPRESSOR"/>
    <property type="match status" value="1"/>
</dbReference>
<dbReference type="eggNOG" id="COG1609">
    <property type="taxonomic scope" value="Bacteria"/>
</dbReference>
<dbReference type="Proteomes" id="UP000019155">
    <property type="component" value="Unassembled WGS sequence"/>
</dbReference>
<dbReference type="Pfam" id="PF00356">
    <property type="entry name" value="LacI"/>
    <property type="match status" value="1"/>
</dbReference>
<dbReference type="STRING" id="1435051.BMOU_0551"/>
<dbReference type="PROSITE" id="PS50932">
    <property type="entry name" value="HTH_LACI_2"/>
    <property type="match status" value="1"/>
</dbReference>
<dbReference type="GO" id="GO:0003700">
    <property type="term" value="F:DNA-binding transcription factor activity"/>
    <property type="evidence" value="ECO:0007669"/>
    <property type="project" value="TreeGrafter"/>
</dbReference>
<dbReference type="InterPro" id="IPR000843">
    <property type="entry name" value="HTH_LacI"/>
</dbReference>
<keyword evidence="1" id="KW-0805">Transcription regulation</keyword>
<dbReference type="PANTHER" id="PTHR30146:SF109">
    <property type="entry name" value="HTH-TYPE TRANSCRIPTIONAL REGULATOR GALS"/>
    <property type="match status" value="1"/>
</dbReference>
<comment type="caution">
    <text evidence="5">The sequence shown here is derived from an EMBL/GenBank/DDBJ whole genome shotgun (WGS) entry which is preliminary data.</text>
</comment>
<evidence type="ECO:0000256" key="2">
    <source>
        <dbReference type="ARBA" id="ARBA00023125"/>
    </source>
</evidence>
<dbReference type="SUPFAM" id="SSF47413">
    <property type="entry name" value="lambda repressor-like DNA-binding domains"/>
    <property type="match status" value="1"/>
</dbReference>
<evidence type="ECO:0000313" key="6">
    <source>
        <dbReference type="Proteomes" id="UP000019155"/>
    </source>
</evidence>
<proteinExistence type="predicted"/>
<dbReference type="AlphaFoldDB" id="W4N9M7"/>
<dbReference type="OrthoDB" id="3236211at2"/>